<dbReference type="Proteomes" id="UP000270296">
    <property type="component" value="Unassembled WGS sequence"/>
</dbReference>
<dbReference type="Gene3D" id="1.10.10.1890">
    <property type="entry name" value="Ska1 microtubule binding domain-like"/>
    <property type="match status" value="1"/>
</dbReference>
<dbReference type="PANTHER" id="PTHR28573:SF1">
    <property type="entry name" value="SPINDLE AND KINETOCHORE-ASSOCIATED PROTEIN 1"/>
    <property type="match status" value="1"/>
</dbReference>
<dbReference type="GO" id="GO:0051301">
    <property type="term" value="P:cell division"/>
    <property type="evidence" value="ECO:0007669"/>
    <property type="project" value="InterPro"/>
</dbReference>
<name>A0A183IBT8_9BILA</name>
<dbReference type="PANTHER" id="PTHR28573">
    <property type="entry name" value="SPINDLE AND KINETOCHORE-ASSOCIATED PROTEIN 1"/>
    <property type="match status" value="1"/>
</dbReference>
<dbReference type="GO" id="GO:0008017">
    <property type="term" value="F:microtubule binding"/>
    <property type="evidence" value="ECO:0007669"/>
    <property type="project" value="InterPro"/>
</dbReference>
<dbReference type="GO" id="GO:0031110">
    <property type="term" value="P:regulation of microtubule polymerization or depolymerization"/>
    <property type="evidence" value="ECO:0007669"/>
    <property type="project" value="TreeGrafter"/>
</dbReference>
<dbReference type="Pfam" id="PF07160">
    <property type="entry name" value="SKA1"/>
    <property type="match status" value="1"/>
</dbReference>
<evidence type="ECO:0000313" key="5">
    <source>
        <dbReference type="Proteomes" id="UP000270296"/>
    </source>
</evidence>
<keyword evidence="5" id="KW-1185">Reference proteome</keyword>
<protein>
    <recommendedName>
        <fullName evidence="2">SKA complex subunit 1</fullName>
    </recommendedName>
    <alternativeName>
        <fullName evidence="3">Spindle and kinetochore-associated protein 1</fullName>
    </alternativeName>
</protein>
<dbReference type="GO" id="GO:0000940">
    <property type="term" value="C:outer kinetochore"/>
    <property type="evidence" value="ECO:0007669"/>
    <property type="project" value="TreeGrafter"/>
</dbReference>
<dbReference type="GO" id="GO:0007059">
    <property type="term" value="P:chromosome segregation"/>
    <property type="evidence" value="ECO:0007669"/>
    <property type="project" value="InterPro"/>
</dbReference>
<dbReference type="OrthoDB" id="5962at2759"/>
<dbReference type="AlphaFoldDB" id="A0A183IBT8"/>
<gene>
    <name evidence="4" type="ORF">SBAD_LOCUS1082</name>
</gene>
<evidence type="ECO:0000313" key="4">
    <source>
        <dbReference type="EMBL" id="VDO93141.1"/>
    </source>
</evidence>
<dbReference type="GO" id="GO:0005876">
    <property type="term" value="C:spindle microtubule"/>
    <property type="evidence" value="ECO:0007669"/>
    <property type="project" value="TreeGrafter"/>
</dbReference>
<dbReference type="InterPro" id="IPR042031">
    <property type="entry name" value="SKA1_MBD_sf"/>
</dbReference>
<evidence type="ECO:0000313" key="6">
    <source>
        <dbReference type="WBParaSite" id="SBAD_0000111401-mRNA-1"/>
    </source>
</evidence>
<evidence type="ECO:0000256" key="2">
    <source>
        <dbReference type="ARBA" id="ARBA00047182"/>
    </source>
</evidence>
<accession>A0A183IBT8</accession>
<dbReference type="WBParaSite" id="SBAD_0000111401-mRNA-1">
    <property type="protein sequence ID" value="SBAD_0000111401-mRNA-1"/>
    <property type="gene ID" value="SBAD_0000111401"/>
</dbReference>
<organism evidence="6">
    <name type="scientific">Soboliphyme baturini</name>
    <dbReference type="NCBI Taxonomy" id="241478"/>
    <lineage>
        <taxon>Eukaryota</taxon>
        <taxon>Metazoa</taxon>
        <taxon>Ecdysozoa</taxon>
        <taxon>Nematoda</taxon>
        <taxon>Enoplea</taxon>
        <taxon>Dorylaimia</taxon>
        <taxon>Dioctophymatida</taxon>
        <taxon>Dioctophymatoidea</taxon>
        <taxon>Soboliphymatidae</taxon>
        <taxon>Soboliphyme</taxon>
    </lineage>
</organism>
<comment type="similarity">
    <text evidence="1">Belongs to the SKA1 family.</text>
</comment>
<dbReference type="GO" id="GO:0072686">
    <property type="term" value="C:mitotic spindle"/>
    <property type="evidence" value="ECO:0007669"/>
    <property type="project" value="TreeGrafter"/>
</dbReference>
<reference evidence="4 5" key="2">
    <citation type="submission" date="2018-11" db="EMBL/GenBank/DDBJ databases">
        <authorList>
            <consortium name="Pathogen Informatics"/>
        </authorList>
    </citation>
    <scope>NUCLEOTIDE SEQUENCE [LARGE SCALE GENOMIC DNA]</scope>
</reference>
<dbReference type="InterPro" id="IPR009829">
    <property type="entry name" value="SKA1"/>
</dbReference>
<sequence>MNISAEDDFRVYRDAVKLCEEYEEKTDVNFERVKKTLIEIEALARHIALEKAEIRSMEEGVHVRLKSLYSEFGCDDNIRDSDTVGEESAQNEVVLLEFTVVFKDGTHCEDTQAELRKKRLMTWNKNTKKLVNTTEVTRSITERTTVSETFIQPVTEEEFVSIPKYLKGTCKHNAVNDIVKALNKALQKKYRLLALDRRKQSKKIRDLIRSYEEQETDECRGTVFCTDANLREQCESAQYARIRTAVSILRHLQKVREVRIKSSVNYIVLNPACY</sequence>
<dbReference type="EMBL" id="UZAM01006704">
    <property type="protein sequence ID" value="VDO93141.1"/>
    <property type="molecule type" value="Genomic_DNA"/>
</dbReference>
<proteinExistence type="inferred from homology"/>
<evidence type="ECO:0000256" key="3">
    <source>
        <dbReference type="ARBA" id="ARBA00047202"/>
    </source>
</evidence>
<evidence type="ECO:0000256" key="1">
    <source>
        <dbReference type="ARBA" id="ARBA00006836"/>
    </source>
</evidence>
<reference evidence="6" key="1">
    <citation type="submission" date="2016-06" db="UniProtKB">
        <authorList>
            <consortium name="WormBaseParasite"/>
        </authorList>
    </citation>
    <scope>IDENTIFICATION</scope>
</reference>
<dbReference type="GO" id="GO:0000278">
    <property type="term" value="P:mitotic cell cycle"/>
    <property type="evidence" value="ECO:0007669"/>
    <property type="project" value="TreeGrafter"/>
</dbReference>